<organism evidence="9 10">
    <name type="scientific">Candidatus Accumulibacter aalborgensis</name>
    <dbReference type="NCBI Taxonomy" id="1860102"/>
    <lineage>
        <taxon>Bacteria</taxon>
        <taxon>Pseudomonadati</taxon>
        <taxon>Pseudomonadota</taxon>
        <taxon>Betaproteobacteria</taxon>
        <taxon>Candidatus Accumulibacter</taxon>
    </lineage>
</organism>
<dbReference type="GO" id="GO:0006865">
    <property type="term" value="P:amino acid transport"/>
    <property type="evidence" value="ECO:0007669"/>
    <property type="project" value="UniProtKB-KW"/>
</dbReference>
<dbReference type="Pfam" id="PF00497">
    <property type="entry name" value="SBP_bac_3"/>
    <property type="match status" value="1"/>
</dbReference>
<dbReference type="GO" id="GO:0005576">
    <property type="term" value="C:extracellular region"/>
    <property type="evidence" value="ECO:0007669"/>
    <property type="project" value="TreeGrafter"/>
</dbReference>
<dbReference type="PANTHER" id="PTHR30085:SF2">
    <property type="entry name" value="GLUTAMATE_ASPARTATE IMPORT SOLUTE-BINDING PROTEIN"/>
    <property type="match status" value="1"/>
</dbReference>
<comment type="subcellular location">
    <subcellularLocation>
        <location evidence="1">Periplasm</location>
    </subcellularLocation>
</comment>
<dbReference type="FunFam" id="3.40.190.10:FF:000052">
    <property type="entry name" value="Amino acid ABC transporter substrate-binding protein"/>
    <property type="match status" value="1"/>
</dbReference>
<evidence type="ECO:0000256" key="7">
    <source>
        <dbReference type="SAM" id="SignalP"/>
    </source>
</evidence>
<evidence type="ECO:0000313" key="9">
    <source>
        <dbReference type="EMBL" id="SBT03753.1"/>
    </source>
</evidence>
<dbReference type="PANTHER" id="PTHR30085">
    <property type="entry name" value="AMINO ACID ABC TRANSPORTER PERMEASE"/>
    <property type="match status" value="1"/>
</dbReference>
<feature type="signal peptide" evidence="7">
    <location>
        <begin position="1"/>
        <end position="25"/>
    </location>
</feature>
<keyword evidence="10" id="KW-1185">Reference proteome</keyword>
<comment type="similarity">
    <text evidence="2">Belongs to the bacterial solute-binding protein 3 family.</text>
</comment>
<gene>
    <name evidence="9" type="primary">gltI</name>
    <name evidence="9" type="ORF">ACCAA_1120009</name>
</gene>
<evidence type="ECO:0000256" key="6">
    <source>
        <dbReference type="ARBA" id="ARBA00022970"/>
    </source>
</evidence>
<sequence length="301" mass="33128">MIKNCKRVALAAMLATTLSSAPVLAQQLTGTLQKIKETGVITLGHRESSIPFSYYDDKQQVIGYSQEMMLKAVDAIKAELKLAKLDIKLMPVTSANRITLVQNGSVDLECGSTTNNIERQKQVSFSDTIFIIGTRLMTKTTSGINDFSDLAGKNVVTTAGTTSERLLRKMNEEKQMKMNVISAKDHGESFLTLETGRAVAFMMDDALLYGEMAKAKKASDWVVVGTPQSFEAYGCMLRKDDPAFKKIVDGALAKVMTSGEAEKIYAKWFLQPIPPKGLNLNFPLSDAMKKLYKAPNDKAFE</sequence>
<reference evidence="9 10" key="1">
    <citation type="submission" date="2016-06" db="EMBL/GenBank/DDBJ databases">
        <authorList>
            <person name="Kjaerup R.B."/>
            <person name="Dalgaard T.S."/>
            <person name="Juul-Madsen H.R."/>
        </authorList>
    </citation>
    <scope>NUCLEOTIDE SEQUENCE [LARGE SCALE GENOMIC DNA]</scope>
    <source>
        <strain evidence="9">3</strain>
    </source>
</reference>
<dbReference type="InterPro" id="IPR001638">
    <property type="entry name" value="Solute-binding_3/MltF_N"/>
</dbReference>
<dbReference type="STRING" id="1860102.ACCAA_1120009"/>
<evidence type="ECO:0000256" key="3">
    <source>
        <dbReference type="ARBA" id="ARBA00022448"/>
    </source>
</evidence>
<accession>A0A1A8XII2</accession>
<dbReference type="Proteomes" id="UP000199169">
    <property type="component" value="Unassembled WGS sequence"/>
</dbReference>
<evidence type="ECO:0000256" key="5">
    <source>
        <dbReference type="ARBA" id="ARBA00022764"/>
    </source>
</evidence>
<dbReference type="InterPro" id="IPR051455">
    <property type="entry name" value="Bact_solute-bind_prot3"/>
</dbReference>
<feature type="domain" description="Solute-binding protein family 3/N-terminal" evidence="8">
    <location>
        <begin position="40"/>
        <end position="272"/>
    </location>
</feature>
<keyword evidence="4 7" id="KW-0732">Signal</keyword>
<feature type="chain" id="PRO_5008381442" evidence="7">
    <location>
        <begin position="26"/>
        <end position="301"/>
    </location>
</feature>
<protein>
    <submittedName>
        <fullName evidence="9">Glutamate and aspartate transporter subunit periplasmic-binding component of ABC superfamily</fullName>
    </submittedName>
</protein>
<dbReference type="SUPFAM" id="SSF53850">
    <property type="entry name" value="Periplasmic binding protein-like II"/>
    <property type="match status" value="1"/>
</dbReference>
<dbReference type="GO" id="GO:0030288">
    <property type="term" value="C:outer membrane-bounded periplasmic space"/>
    <property type="evidence" value="ECO:0007669"/>
    <property type="project" value="TreeGrafter"/>
</dbReference>
<dbReference type="Gene3D" id="3.40.190.10">
    <property type="entry name" value="Periplasmic binding protein-like II"/>
    <property type="match status" value="2"/>
</dbReference>
<dbReference type="EMBL" id="FLQX01000016">
    <property type="protein sequence ID" value="SBT03753.1"/>
    <property type="molecule type" value="Genomic_DNA"/>
</dbReference>
<evidence type="ECO:0000256" key="1">
    <source>
        <dbReference type="ARBA" id="ARBA00004418"/>
    </source>
</evidence>
<keyword evidence="3" id="KW-0813">Transport</keyword>
<evidence type="ECO:0000313" key="10">
    <source>
        <dbReference type="Proteomes" id="UP000199169"/>
    </source>
</evidence>
<keyword evidence="6" id="KW-0029">Amino-acid transport</keyword>
<evidence type="ECO:0000259" key="8">
    <source>
        <dbReference type="SMART" id="SM00062"/>
    </source>
</evidence>
<dbReference type="NCBIfam" id="NF008063">
    <property type="entry name" value="PRK10797.1"/>
    <property type="match status" value="1"/>
</dbReference>
<name>A0A1A8XII2_9PROT</name>
<dbReference type="CDD" id="cd13688">
    <property type="entry name" value="PBP2_GltI_DEBP"/>
    <property type="match status" value="1"/>
</dbReference>
<dbReference type="AlphaFoldDB" id="A0A1A8XII2"/>
<evidence type="ECO:0000256" key="4">
    <source>
        <dbReference type="ARBA" id="ARBA00022729"/>
    </source>
</evidence>
<evidence type="ECO:0000256" key="2">
    <source>
        <dbReference type="ARBA" id="ARBA00010333"/>
    </source>
</evidence>
<dbReference type="SMART" id="SM00062">
    <property type="entry name" value="PBPb"/>
    <property type="match status" value="1"/>
</dbReference>
<proteinExistence type="inferred from homology"/>
<keyword evidence="5" id="KW-0574">Periplasm</keyword>